<evidence type="ECO:0000313" key="5">
    <source>
        <dbReference type="EMBL" id="EGF84463.1"/>
    </source>
</evidence>
<evidence type="ECO:0000259" key="4">
    <source>
        <dbReference type="PROSITE" id="PS50089"/>
    </source>
</evidence>
<dbReference type="CDD" id="cd16789">
    <property type="entry name" value="mRING-HC-C3HC5_MGRN1-like"/>
    <property type="match status" value="1"/>
</dbReference>
<evidence type="ECO:0000256" key="2">
    <source>
        <dbReference type="PROSITE-ProRule" id="PRU00175"/>
    </source>
</evidence>
<dbReference type="STRING" id="684364.F4NV23"/>
<dbReference type="Pfam" id="PF13920">
    <property type="entry name" value="zf-C3HC4_3"/>
    <property type="match status" value="1"/>
</dbReference>
<keyword evidence="2" id="KW-0863">Zinc-finger</keyword>
<dbReference type="HOGENOM" id="CLU_547433_0_0_1"/>
<accession>F4NV23</accession>
<dbReference type="SUPFAM" id="SSF57850">
    <property type="entry name" value="RING/U-box"/>
    <property type="match status" value="1"/>
</dbReference>
<dbReference type="GO" id="GO:0016567">
    <property type="term" value="P:protein ubiquitination"/>
    <property type="evidence" value="ECO:0000318"/>
    <property type="project" value="GO_Central"/>
</dbReference>
<dbReference type="RefSeq" id="XP_006675586.1">
    <property type="nucleotide sequence ID" value="XM_006675523.1"/>
</dbReference>
<dbReference type="Gene3D" id="3.30.40.10">
    <property type="entry name" value="Zinc/RING finger domain, C3HC4 (zinc finger)"/>
    <property type="match status" value="1"/>
</dbReference>
<name>F4NV23_BATDJ</name>
<dbReference type="GO" id="GO:0008270">
    <property type="term" value="F:zinc ion binding"/>
    <property type="evidence" value="ECO:0007669"/>
    <property type="project" value="UniProtKB-KW"/>
</dbReference>
<gene>
    <name evidence="5" type="ORF">BATDEDRAFT_22526</name>
</gene>
<dbReference type="GO" id="GO:0005737">
    <property type="term" value="C:cytoplasm"/>
    <property type="evidence" value="ECO:0000318"/>
    <property type="project" value="GO_Central"/>
</dbReference>
<comment type="similarity">
    <text evidence="1">Belongs to the RING-type zinc finger family. LOG2 subfamily.</text>
</comment>
<dbReference type="GeneID" id="18237960"/>
<dbReference type="InterPro" id="IPR045195">
    <property type="entry name" value="LOG2-like_mRING_C3HC5"/>
</dbReference>
<dbReference type="FunFam" id="3.30.40.10:FF:000625">
    <property type="entry name" value="E3 ubiquitin ligase Rnf157"/>
    <property type="match status" value="1"/>
</dbReference>
<reference evidence="5 6" key="1">
    <citation type="submission" date="2009-12" db="EMBL/GenBank/DDBJ databases">
        <title>The draft genome of Batrachochytrium dendrobatidis.</title>
        <authorList>
            <consortium name="US DOE Joint Genome Institute (JGI-PGF)"/>
            <person name="Kuo A."/>
            <person name="Salamov A."/>
            <person name="Schmutz J."/>
            <person name="Lucas S."/>
            <person name="Pitluck S."/>
            <person name="Rosenblum E."/>
            <person name="Stajich J."/>
            <person name="Eisen M."/>
            <person name="Grigoriev I.V."/>
        </authorList>
    </citation>
    <scope>NUCLEOTIDE SEQUENCE [LARGE SCALE GENOMIC DNA]</scope>
    <source>
        <strain evidence="6">JAM81 / FGSC 10211</strain>
    </source>
</reference>
<evidence type="ECO:0000256" key="3">
    <source>
        <dbReference type="SAM" id="MobiDB-lite"/>
    </source>
</evidence>
<keyword evidence="6" id="KW-1185">Reference proteome</keyword>
<dbReference type="GO" id="GO:0061630">
    <property type="term" value="F:ubiquitin protein ligase activity"/>
    <property type="evidence" value="ECO:0000318"/>
    <property type="project" value="GO_Central"/>
</dbReference>
<dbReference type="AlphaFoldDB" id="F4NV23"/>
<dbReference type="PANTHER" id="PTHR22996">
    <property type="entry name" value="MAHOGUNIN"/>
    <property type="match status" value="1"/>
</dbReference>
<dbReference type="OMA" id="GWDAQRH"/>
<dbReference type="InParanoid" id="F4NV23"/>
<dbReference type="InterPro" id="IPR001841">
    <property type="entry name" value="Znf_RING"/>
</dbReference>
<dbReference type="Proteomes" id="UP000007241">
    <property type="component" value="Unassembled WGS sequence"/>
</dbReference>
<keyword evidence="2" id="KW-0479">Metal-binding</keyword>
<feature type="region of interest" description="Disordered" evidence="3">
    <location>
        <begin position="1"/>
        <end position="35"/>
    </location>
</feature>
<proteinExistence type="inferred from homology"/>
<keyword evidence="2" id="KW-0862">Zinc</keyword>
<organism evidence="5 6">
    <name type="scientific">Batrachochytrium dendrobatidis (strain JAM81 / FGSC 10211)</name>
    <name type="common">Frog chytrid fungus</name>
    <dbReference type="NCBI Taxonomy" id="684364"/>
    <lineage>
        <taxon>Eukaryota</taxon>
        <taxon>Fungi</taxon>
        <taxon>Fungi incertae sedis</taxon>
        <taxon>Chytridiomycota</taxon>
        <taxon>Chytridiomycota incertae sedis</taxon>
        <taxon>Chytridiomycetes</taxon>
        <taxon>Rhizophydiales</taxon>
        <taxon>Rhizophydiales incertae sedis</taxon>
        <taxon>Batrachochytrium</taxon>
    </lineage>
</organism>
<dbReference type="InterPro" id="IPR045194">
    <property type="entry name" value="MGRN1/RNF157-like"/>
</dbReference>
<dbReference type="PROSITE" id="PS50089">
    <property type="entry name" value="ZF_RING_2"/>
    <property type="match status" value="1"/>
</dbReference>
<evidence type="ECO:0000256" key="1">
    <source>
        <dbReference type="ARBA" id="ARBA00025721"/>
    </source>
</evidence>
<protein>
    <recommendedName>
        <fullName evidence="4">RING-type domain-containing protein</fullName>
    </recommendedName>
</protein>
<dbReference type="InterPro" id="IPR013083">
    <property type="entry name" value="Znf_RING/FYVE/PHD"/>
</dbReference>
<feature type="domain" description="RING-type" evidence="4">
    <location>
        <begin position="390"/>
        <end position="441"/>
    </location>
</feature>
<dbReference type="EMBL" id="GL882879">
    <property type="protein sequence ID" value="EGF84463.1"/>
    <property type="molecule type" value="Genomic_DNA"/>
</dbReference>
<dbReference type="SMART" id="SM00184">
    <property type="entry name" value="RING"/>
    <property type="match status" value="1"/>
</dbReference>
<evidence type="ECO:0000313" key="6">
    <source>
        <dbReference type="Proteomes" id="UP000007241"/>
    </source>
</evidence>
<dbReference type="OrthoDB" id="1711136at2759"/>
<dbReference type="PANTHER" id="PTHR22996:SF0">
    <property type="entry name" value="RE60872P-RELATED"/>
    <property type="match status" value="1"/>
</dbReference>
<sequence>MGNTLTLPSTQRSPSTETPNNTAVPGNASNHQPDNTSATIASMLQTNNTYFGPHFVFDNENQQAHPDQPLQANQAFWDEILNVLAGGPGAAETELAGLQNMYNQLPPAELKRTTTLQAQVAIQKNTVRLIRVPNSSSNLHTLEFLYDSIAACQICLFWNARESYVTNDLGQTTIRFIGPSDTPVIPWTFGPFPAGLGQKFTLPIEYALDPFSVLSKGTVSIPNSGPESPVSPLSPIHLSALSATAPLLNDSTPTSSGPLFESNNPIAVSTVENSVVNIDLHNDVSEIPQEGIEQFEASLVMPGALFPLCVHFEADLDRGVHIDDSESPPPNSQTSFITFAINQQKEFQAKIIKQLLMINGASYAVQEIFGFTEPESSTSTYESPSSSKECVICMSEAKDTIVLPCRHLCLCGGCADVLRMQGRNTTGTTNRGGPPKCPICRQGIYQAQLVNLPEPFIARDSIASRRRSKVASRASLIVAPLDTHGGNDGTINVNMVAS</sequence>